<reference evidence="2 3" key="1">
    <citation type="journal article" date="2014" name="Nat. Commun.">
        <title>Klebsormidium flaccidum genome reveals primary factors for plant terrestrial adaptation.</title>
        <authorList>
            <person name="Hori K."/>
            <person name="Maruyama F."/>
            <person name="Fujisawa T."/>
            <person name="Togashi T."/>
            <person name="Yamamoto N."/>
            <person name="Seo M."/>
            <person name="Sato S."/>
            <person name="Yamada T."/>
            <person name="Mori H."/>
            <person name="Tajima N."/>
            <person name="Moriyama T."/>
            <person name="Ikeuchi M."/>
            <person name="Watanabe M."/>
            <person name="Wada H."/>
            <person name="Kobayashi K."/>
            <person name="Saito M."/>
            <person name="Masuda T."/>
            <person name="Sasaki-Sekimoto Y."/>
            <person name="Mashiguchi K."/>
            <person name="Awai K."/>
            <person name="Shimojima M."/>
            <person name="Masuda S."/>
            <person name="Iwai M."/>
            <person name="Nobusawa T."/>
            <person name="Narise T."/>
            <person name="Kondo S."/>
            <person name="Saito H."/>
            <person name="Sato R."/>
            <person name="Murakawa M."/>
            <person name="Ihara Y."/>
            <person name="Oshima-Yamada Y."/>
            <person name="Ohtaka K."/>
            <person name="Satoh M."/>
            <person name="Sonobe K."/>
            <person name="Ishii M."/>
            <person name="Ohtani R."/>
            <person name="Kanamori-Sato M."/>
            <person name="Honoki R."/>
            <person name="Miyazaki D."/>
            <person name="Mochizuki H."/>
            <person name="Umetsu J."/>
            <person name="Higashi K."/>
            <person name="Shibata D."/>
            <person name="Kamiya Y."/>
            <person name="Sato N."/>
            <person name="Nakamura Y."/>
            <person name="Tabata S."/>
            <person name="Ida S."/>
            <person name="Kurokawa K."/>
            <person name="Ohta H."/>
        </authorList>
    </citation>
    <scope>NUCLEOTIDE SEQUENCE [LARGE SCALE GENOMIC DNA]</scope>
    <source>
        <strain evidence="2 3">NIES-2285</strain>
    </source>
</reference>
<dbReference type="OrthoDB" id="540558at2759"/>
<protein>
    <submittedName>
        <fullName evidence="2">Uncharacterized protein</fullName>
    </submittedName>
</protein>
<organism evidence="2 3">
    <name type="scientific">Klebsormidium nitens</name>
    <name type="common">Green alga</name>
    <name type="synonym">Ulothrix nitens</name>
    <dbReference type="NCBI Taxonomy" id="105231"/>
    <lineage>
        <taxon>Eukaryota</taxon>
        <taxon>Viridiplantae</taxon>
        <taxon>Streptophyta</taxon>
        <taxon>Klebsormidiophyceae</taxon>
        <taxon>Klebsormidiales</taxon>
        <taxon>Klebsormidiaceae</taxon>
        <taxon>Klebsormidium</taxon>
    </lineage>
</organism>
<dbReference type="STRING" id="105231.A0A1Y1I504"/>
<evidence type="ECO:0000313" key="2">
    <source>
        <dbReference type="EMBL" id="GAQ86034.1"/>
    </source>
</evidence>
<dbReference type="Proteomes" id="UP000054558">
    <property type="component" value="Unassembled WGS sequence"/>
</dbReference>
<keyword evidence="3" id="KW-1185">Reference proteome</keyword>
<feature type="signal peptide" evidence="1">
    <location>
        <begin position="1"/>
        <end position="20"/>
    </location>
</feature>
<accession>A0A1Y1I504</accession>
<dbReference type="InterPro" id="IPR049804">
    <property type="entry name" value="Choice_anch_L"/>
</dbReference>
<feature type="chain" id="PRO_5012643543" evidence="1">
    <location>
        <begin position="21"/>
        <end position="287"/>
    </location>
</feature>
<gene>
    <name evidence="2" type="ORF">KFL_002660130</name>
</gene>
<proteinExistence type="predicted"/>
<dbReference type="EMBL" id="DF237215">
    <property type="protein sequence ID" value="GAQ86034.1"/>
    <property type="molecule type" value="Genomic_DNA"/>
</dbReference>
<sequence length="287" mass="30087">MVASYVLLLILVFLSETALGMRPLSEIASGAGKATLIQPARQKATILRTSTGAERRLLANSFVEATDALGLATTLVGANSLLAVDASSVVYTGATSASGIFQLDGSHALNSEYGISSGVVLTCGSGELSIETENLAESSFTINGEPGDSLLSQINNGTTNDASILDFKGTAQGNGQLTFQYVFGSEEYLEYVDAFNDIFALFVKVGNGAFTPRDNVALASDGKAVSIDNVNPNSNAAQYVDNFADNSTHHIAYDGYTRLLTTAPISVSMGDTVHIRSNTKVKLTGLY</sequence>
<dbReference type="NCBIfam" id="NF038133">
    <property type="entry name" value="choice_anch_L"/>
    <property type="match status" value="1"/>
</dbReference>
<evidence type="ECO:0000256" key="1">
    <source>
        <dbReference type="SAM" id="SignalP"/>
    </source>
</evidence>
<evidence type="ECO:0000313" key="3">
    <source>
        <dbReference type="Proteomes" id="UP000054558"/>
    </source>
</evidence>
<dbReference type="AlphaFoldDB" id="A0A1Y1I504"/>
<keyword evidence="1" id="KW-0732">Signal</keyword>
<name>A0A1Y1I504_KLENI</name>